<feature type="transmembrane region" description="Helical" evidence="2">
    <location>
        <begin position="7"/>
        <end position="31"/>
    </location>
</feature>
<name>A0A1C3L2L5_PLAMA</name>
<protein>
    <submittedName>
        <fullName evidence="3">Uncharacterized protein</fullName>
    </submittedName>
</protein>
<feature type="transmembrane region" description="Helical" evidence="2">
    <location>
        <begin position="374"/>
        <end position="392"/>
    </location>
</feature>
<evidence type="ECO:0000256" key="1">
    <source>
        <dbReference type="SAM" id="Coils"/>
    </source>
</evidence>
<keyword evidence="2" id="KW-0812">Transmembrane</keyword>
<reference evidence="3 4" key="1">
    <citation type="submission" date="2016-06" db="EMBL/GenBank/DDBJ databases">
        <authorList>
            <consortium name="Pathogen Informatics"/>
        </authorList>
    </citation>
    <scope>NUCLEOTIDE SEQUENCE [LARGE SCALE GENOMIC DNA]</scope>
    <source>
        <strain evidence="3">PmlGA01</strain>
    </source>
</reference>
<evidence type="ECO:0000313" key="3">
    <source>
        <dbReference type="EMBL" id="SBT80812.1"/>
    </source>
</evidence>
<feature type="coiled-coil region" evidence="1">
    <location>
        <begin position="42"/>
        <end position="69"/>
    </location>
</feature>
<dbReference type="PANTHER" id="PTHR37320:SF1">
    <property type="entry name" value="RHOPTRY SURFACE PROTEIN CERLI2"/>
    <property type="match status" value="1"/>
</dbReference>
<evidence type="ECO:0000313" key="4">
    <source>
        <dbReference type="Proteomes" id="UP000219799"/>
    </source>
</evidence>
<dbReference type="InterPro" id="IPR053336">
    <property type="entry name" value="Rhoptry_Surface_Assoc"/>
</dbReference>
<keyword evidence="1" id="KW-0175">Coiled coil</keyword>
<dbReference type="VEuPathDB" id="PlasmoDB:PmUG01_14046500"/>
<dbReference type="AlphaFoldDB" id="A0A1C3L2L5"/>
<accession>A0A1C3L2L5</accession>
<evidence type="ECO:0000256" key="2">
    <source>
        <dbReference type="SAM" id="Phobius"/>
    </source>
</evidence>
<dbReference type="EMBL" id="LT594502">
    <property type="protein sequence ID" value="SBT80812.1"/>
    <property type="molecule type" value="Genomic_DNA"/>
</dbReference>
<feature type="transmembrane region" description="Helical" evidence="2">
    <location>
        <begin position="337"/>
        <end position="354"/>
    </location>
</feature>
<proteinExistence type="predicted"/>
<organism evidence="3 4">
    <name type="scientific">Plasmodium malariae</name>
    <dbReference type="NCBI Taxonomy" id="5858"/>
    <lineage>
        <taxon>Eukaryota</taxon>
        <taxon>Sar</taxon>
        <taxon>Alveolata</taxon>
        <taxon>Apicomplexa</taxon>
        <taxon>Aconoidasida</taxon>
        <taxon>Haemosporida</taxon>
        <taxon>Plasmodiidae</taxon>
        <taxon>Plasmodium</taxon>
        <taxon>Plasmodium (Plasmodium)</taxon>
    </lineage>
</organism>
<dbReference type="PANTHER" id="PTHR37320">
    <property type="entry name" value="AG-1 BLOOD STAGE MEMBRANE PROTEIN HOMOLOGUE"/>
    <property type="match status" value="1"/>
</dbReference>
<sequence length="393" mass="47936">MIPSCMFLYSFYFPFFSFLQIYIYIYVYIYIHTYMYGYNIKNDSSENCNNRLENKKDDMKKEISIINNLDYEQNIKEHKISSSEAFERNDKNKYNEKSMRNNCIEKSESNLYKEGSNKRECIERCEGREKRGKDYLEISSFLIYSRIRFHLDKNKENSNVYIYKKIILYSSLYNIVTLCDVYNYIRKNKLSKHFPKFFLYSKLFIMINIKKSFYERNYIMCYSLSKLLLMEHMYDSFTITFFVNSSYLLNKISCIKNLAVELRRNKKYIYYLFCNAALLLHFRQVERSIQIYKYIVDSYKNIFSDLYLYSLFNLIYSLQITQKAHQIIFLCKNLNKLFFHNIHVYILLSYYYFLNVIPTKSYSSLIRAYNIYNYHPHIFYVLSYLALSLKKYA</sequence>
<keyword evidence="2" id="KW-0472">Membrane</keyword>
<gene>
    <name evidence="3" type="primary">PmlGA01_140031000</name>
    <name evidence="3" type="ORF">PMLGA01_140031000</name>
</gene>
<keyword evidence="2" id="KW-1133">Transmembrane helix</keyword>
<dbReference type="Proteomes" id="UP000219799">
    <property type="component" value="Chromosome 14"/>
</dbReference>